<feature type="transmembrane region" description="Helical" evidence="1">
    <location>
        <begin position="119"/>
        <end position="137"/>
    </location>
</feature>
<dbReference type="Proteomes" id="UP001073122">
    <property type="component" value="Unassembled WGS sequence"/>
</dbReference>
<evidence type="ECO:0008006" key="4">
    <source>
        <dbReference type="Google" id="ProtNLM"/>
    </source>
</evidence>
<keyword evidence="1" id="KW-0812">Transmembrane</keyword>
<evidence type="ECO:0000313" key="2">
    <source>
        <dbReference type="EMBL" id="MCX8524728.1"/>
    </source>
</evidence>
<keyword evidence="1" id="KW-1133">Transmembrane helix</keyword>
<keyword evidence="1" id="KW-0472">Membrane</keyword>
<name>A0ABT3XT97_9FLAO</name>
<feature type="transmembrane region" description="Helical" evidence="1">
    <location>
        <begin position="92"/>
        <end position="113"/>
    </location>
</feature>
<dbReference type="EMBL" id="JAOVZW010000015">
    <property type="protein sequence ID" value="MCX8524728.1"/>
    <property type="molecule type" value="Genomic_DNA"/>
</dbReference>
<dbReference type="RefSeq" id="WP_267266020.1">
    <property type="nucleotide sequence ID" value="NZ_JAOVZW010000015.1"/>
</dbReference>
<proteinExistence type="predicted"/>
<gene>
    <name evidence="2" type="ORF">OF897_12480</name>
</gene>
<protein>
    <recommendedName>
        <fullName evidence="4">Glycine zipper family protein</fullName>
    </recommendedName>
</protein>
<evidence type="ECO:0000256" key="1">
    <source>
        <dbReference type="SAM" id="Phobius"/>
    </source>
</evidence>
<evidence type="ECO:0000313" key="3">
    <source>
        <dbReference type="Proteomes" id="UP001073122"/>
    </source>
</evidence>
<accession>A0ABT3XT97</accession>
<sequence length="154" mass="17116">MEINQLNLNSEQISNEKVKNLYLQIQELIEKLNHKNIPSETVQFINQKISDVNATVLIGSQLQKLLKTTQTTIIKKLEADHKIVPKNYYRNLWTALGMSAFGLPFGLLFGLLIGNIGLMAIGLPIGLAIGVGVGTSMDKKALKEGRQIDIELKF</sequence>
<comment type="caution">
    <text evidence="2">The sequence shown here is derived from an EMBL/GenBank/DDBJ whole genome shotgun (WGS) entry which is preliminary data.</text>
</comment>
<keyword evidence="3" id="KW-1185">Reference proteome</keyword>
<organism evidence="2 3">
    <name type="scientific">Chryseobacterium formosus</name>
    <dbReference type="NCBI Taxonomy" id="1537363"/>
    <lineage>
        <taxon>Bacteria</taxon>
        <taxon>Pseudomonadati</taxon>
        <taxon>Bacteroidota</taxon>
        <taxon>Flavobacteriia</taxon>
        <taxon>Flavobacteriales</taxon>
        <taxon>Weeksellaceae</taxon>
        <taxon>Chryseobacterium group</taxon>
        <taxon>Chryseobacterium</taxon>
    </lineage>
</organism>
<reference evidence="2" key="1">
    <citation type="submission" date="2022-10" db="EMBL/GenBank/DDBJ databases">
        <title>Chryseobacterium sp. nov., a novel bacterial species.</title>
        <authorList>
            <person name="Cao Y."/>
        </authorList>
    </citation>
    <scope>NUCLEOTIDE SEQUENCE</scope>
    <source>
        <strain evidence="2">CCTCC AB2015118</strain>
    </source>
</reference>